<evidence type="ECO:0000256" key="1">
    <source>
        <dbReference type="SAM" id="Phobius"/>
    </source>
</evidence>
<dbReference type="InParanoid" id="W0RQU8"/>
<evidence type="ECO:0000313" key="2">
    <source>
        <dbReference type="EMBL" id="AHG91943.1"/>
    </source>
</evidence>
<dbReference type="HOGENOM" id="CLU_1400730_0_0_0"/>
<dbReference type="STRING" id="861299.J421_4406"/>
<dbReference type="InterPro" id="IPR034756">
    <property type="entry name" value="T2SSM_b"/>
</dbReference>
<organism evidence="2 3">
    <name type="scientific">Gemmatirosa kalamazoonensis</name>
    <dbReference type="NCBI Taxonomy" id="861299"/>
    <lineage>
        <taxon>Bacteria</taxon>
        <taxon>Pseudomonadati</taxon>
        <taxon>Gemmatimonadota</taxon>
        <taxon>Gemmatimonadia</taxon>
        <taxon>Gemmatimonadales</taxon>
        <taxon>Gemmatimonadaceae</taxon>
        <taxon>Gemmatirosa</taxon>
    </lineage>
</organism>
<dbReference type="Pfam" id="PF10741">
    <property type="entry name" value="T2SSM_b"/>
    <property type="match status" value="1"/>
</dbReference>
<dbReference type="eggNOG" id="ENOG502ZMTH">
    <property type="taxonomic scope" value="Bacteria"/>
</dbReference>
<evidence type="ECO:0000313" key="3">
    <source>
        <dbReference type="Proteomes" id="UP000019151"/>
    </source>
</evidence>
<keyword evidence="1" id="KW-0812">Transmembrane</keyword>
<gene>
    <name evidence="2" type="ORF">J421_4406</name>
</gene>
<dbReference type="EMBL" id="CP007128">
    <property type="protein sequence ID" value="AHG91943.1"/>
    <property type="molecule type" value="Genomic_DNA"/>
</dbReference>
<sequence length="194" mass="20178">MTVPPLPNARVSARERRTIAIAAAVLAAALFVSYGVVPFAARWAAREALLAARVDRLARLRALARDEPRLAAALHAREASLAARPRRVVGARTAPLAASAVQALLQQYAAASHVQVSRVDVASAPDSAGPLPAIPATIAGTGDVYGLTELLASIERGARVLAVTDLAVQAVRGPRGESLLQFSVGVRAPYAEVE</sequence>
<reference evidence="2 3" key="1">
    <citation type="journal article" date="2014" name="Genome Announc.">
        <title>Genome Sequence and Methylome of Soil Bacterium Gemmatirosa kalamazoonensis KBS708T, a Member of the Rarely Cultivated Gemmatimonadetes Phylum.</title>
        <authorList>
            <person name="Debruyn J.M."/>
            <person name="Radosevich M."/>
            <person name="Wommack K.E."/>
            <person name="Polson S.W."/>
            <person name="Hauser L.J."/>
            <person name="Fawaz M.N."/>
            <person name="Korlach J."/>
            <person name="Tsai Y.C."/>
        </authorList>
    </citation>
    <scope>NUCLEOTIDE SEQUENCE [LARGE SCALE GENOMIC DNA]</scope>
    <source>
        <strain evidence="2 3">KBS708</strain>
    </source>
</reference>
<proteinExistence type="predicted"/>
<dbReference type="AlphaFoldDB" id="W0RQU8"/>
<dbReference type="NCBIfam" id="NF040576">
    <property type="entry name" value="T2SS_GspM_XpsM"/>
    <property type="match status" value="1"/>
</dbReference>
<feature type="transmembrane region" description="Helical" evidence="1">
    <location>
        <begin position="20"/>
        <end position="41"/>
    </location>
</feature>
<protein>
    <submittedName>
        <fullName evidence="2">General secretion pathway M protein</fullName>
    </submittedName>
</protein>
<keyword evidence="3" id="KW-1185">Reference proteome</keyword>
<keyword evidence="1" id="KW-1133">Transmembrane helix</keyword>
<keyword evidence="1" id="KW-0472">Membrane</keyword>
<dbReference type="Proteomes" id="UP000019151">
    <property type="component" value="Chromosome"/>
</dbReference>
<dbReference type="KEGG" id="gba:J421_4406"/>
<name>W0RQU8_9BACT</name>
<accession>W0RQU8</accession>
<dbReference type="RefSeq" id="WP_025413376.1">
    <property type="nucleotide sequence ID" value="NZ_CP007128.1"/>
</dbReference>